<keyword evidence="9" id="KW-0472">Membrane</keyword>
<dbReference type="InterPro" id="IPR050298">
    <property type="entry name" value="Gram-neg_bact_OMP"/>
</dbReference>
<dbReference type="PANTHER" id="PTHR34501">
    <property type="entry name" value="PROTEIN YDDL-RELATED"/>
    <property type="match status" value="1"/>
</dbReference>
<evidence type="ECO:0000313" key="14">
    <source>
        <dbReference type="Proteomes" id="UP001297600"/>
    </source>
</evidence>
<reference evidence="13 14" key="1">
    <citation type="submission" date="2022-02" db="EMBL/GenBank/DDBJ databases">
        <title>Mesosutterella porci, a novel member of the family Sutterellaceae from pig feces.</title>
        <authorList>
            <person name="Wylensek D."/>
            <person name="Clavel T."/>
        </authorList>
    </citation>
    <scope>NUCLEOTIDE SEQUENCE [LARGE SCALE GENOMIC DNA]</scope>
    <source>
        <strain evidence="14">oilRF-744-wt-GAM-9</strain>
    </source>
</reference>
<evidence type="ECO:0000256" key="7">
    <source>
        <dbReference type="ARBA" id="ARBA00023065"/>
    </source>
</evidence>
<evidence type="ECO:0000256" key="10">
    <source>
        <dbReference type="ARBA" id="ARBA00023237"/>
    </source>
</evidence>
<evidence type="ECO:0000256" key="4">
    <source>
        <dbReference type="ARBA" id="ARBA00022452"/>
    </source>
</evidence>
<proteinExistence type="predicted"/>
<sequence>MMKKSLVAVAILGAFAASAFAAPSVTLYGRIDTGLVYTHQDLDKKGVDSTDTFEMKSGFTTGSRWGLKGTEDIGNAKVGFVLESGFTSDDGVSTQGSRLFGREAQVNVSGAYGTLYAGRLMSIAGIGGSVSMLGGVSAFGMTYGDTAKGNGSTGSAYTRYDNTLAYMTPKFGGFRAGAMYSFKGDSQKEKDANENTAGATRYAALGLQYKAPKYEVVLVGDYTMWGNQYDSKTGKKGYHVDDGYSIILGGNYDFGPAKVFAKATYFDNEDVGSVVDSFKLLKNVTHKVENKDKNTTAVKGWGLELGTKVPAFGGNFLAAVGYRDAKDIDDSDVKFHRWNVAAGYTYAFSKRTSVYGLVGYAQEKAKGASYAKANSNPNPNEVQAGFGLVHKF</sequence>
<keyword evidence="14" id="KW-1185">Reference proteome</keyword>
<evidence type="ECO:0000259" key="12">
    <source>
        <dbReference type="Pfam" id="PF13609"/>
    </source>
</evidence>
<protein>
    <submittedName>
        <fullName evidence="13">Porin</fullName>
    </submittedName>
</protein>
<feature type="chain" id="PRO_5047253455" evidence="11">
    <location>
        <begin position="22"/>
        <end position="392"/>
    </location>
</feature>
<keyword evidence="5" id="KW-0812">Transmembrane</keyword>
<evidence type="ECO:0000256" key="1">
    <source>
        <dbReference type="ARBA" id="ARBA00004571"/>
    </source>
</evidence>
<dbReference type="Proteomes" id="UP001297600">
    <property type="component" value="Unassembled WGS sequence"/>
</dbReference>
<evidence type="ECO:0000256" key="2">
    <source>
        <dbReference type="ARBA" id="ARBA00011233"/>
    </source>
</evidence>
<dbReference type="Pfam" id="PF13609">
    <property type="entry name" value="Porin_4"/>
    <property type="match status" value="1"/>
</dbReference>
<evidence type="ECO:0000256" key="3">
    <source>
        <dbReference type="ARBA" id="ARBA00022448"/>
    </source>
</evidence>
<dbReference type="EMBL" id="JAKNCT010000004">
    <property type="protein sequence ID" value="MCG5030671.1"/>
    <property type="molecule type" value="Genomic_DNA"/>
</dbReference>
<comment type="caution">
    <text evidence="13">The sequence shown here is derived from an EMBL/GenBank/DDBJ whole genome shotgun (WGS) entry which is preliminary data.</text>
</comment>
<keyword evidence="3" id="KW-0813">Transport</keyword>
<dbReference type="SUPFAM" id="SSF56935">
    <property type="entry name" value="Porins"/>
    <property type="match status" value="1"/>
</dbReference>
<keyword evidence="7" id="KW-0406">Ion transport</keyword>
<evidence type="ECO:0000313" key="13">
    <source>
        <dbReference type="EMBL" id="MCG5030671.1"/>
    </source>
</evidence>
<organism evidence="13 14">
    <name type="scientific">Mesosutterella porci</name>
    <dbReference type="NCBI Taxonomy" id="2915351"/>
    <lineage>
        <taxon>Bacteria</taxon>
        <taxon>Pseudomonadati</taxon>
        <taxon>Pseudomonadota</taxon>
        <taxon>Betaproteobacteria</taxon>
        <taxon>Burkholderiales</taxon>
        <taxon>Sutterellaceae</taxon>
        <taxon>Mesosutterella</taxon>
    </lineage>
</organism>
<evidence type="ECO:0000256" key="5">
    <source>
        <dbReference type="ARBA" id="ARBA00022692"/>
    </source>
</evidence>
<feature type="signal peptide" evidence="11">
    <location>
        <begin position="1"/>
        <end position="21"/>
    </location>
</feature>
<dbReference type="InterPro" id="IPR023614">
    <property type="entry name" value="Porin_dom_sf"/>
</dbReference>
<comment type="subunit">
    <text evidence="2">Homotrimer.</text>
</comment>
<keyword evidence="8" id="KW-0626">Porin</keyword>
<keyword evidence="10" id="KW-0998">Cell outer membrane</keyword>
<comment type="subcellular location">
    <subcellularLocation>
        <location evidence="1">Cell outer membrane</location>
        <topology evidence="1">Multi-pass membrane protein</topology>
    </subcellularLocation>
</comment>
<dbReference type="InterPro" id="IPR033900">
    <property type="entry name" value="Gram_neg_porin_domain"/>
</dbReference>
<dbReference type="Gene3D" id="2.40.160.10">
    <property type="entry name" value="Porin"/>
    <property type="match status" value="1"/>
</dbReference>
<evidence type="ECO:0000256" key="9">
    <source>
        <dbReference type="ARBA" id="ARBA00023136"/>
    </source>
</evidence>
<keyword evidence="4" id="KW-1134">Transmembrane beta strand</keyword>
<dbReference type="CDD" id="cd00342">
    <property type="entry name" value="gram_neg_porins"/>
    <property type="match status" value="1"/>
</dbReference>
<name>A0ABS9MPY9_9BURK</name>
<feature type="domain" description="Porin" evidence="12">
    <location>
        <begin position="8"/>
        <end position="364"/>
    </location>
</feature>
<accession>A0ABS9MPY9</accession>
<gene>
    <name evidence="13" type="ORF">MAF45_04325</name>
</gene>
<evidence type="ECO:0000256" key="8">
    <source>
        <dbReference type="ARBA" id="ARBA00023114"/>
    </source>
</evidence>
<dbReference type="PANTHER" id="PTHR34501:SF9">
    <property type="entry name" value="MAJOR OUTER MEMBRANE PROTEIN P.IA"/>
    <property type="match status" value="1"/>
</dbReference>
<dbReference type="RefSeq" id="WP_237978324.1">
    <property type="nucleotide sequence ID" value="NZ_JAKNCT010000004.1"/>
</dbReference>
<evidence type="ECO:0000256" key="6">
    <source>
        <dbReference type="ARBA" id="ARBA00022729"/>
    </source>
</evidence>
<evidence type="ECO:0000256" key="11">
    <source>
        <dbReference type="SAM" id="SignalP"/>
    </source>
</evidence>
<keyword evidence="6 11" id="KW-0732">Signal</keyword>